<dbReference type="Proteomes" id="UP000290189">
    <property type="component" value="Unassembled WGS sequence"/>
</dbReference>
<reference evidence="3 5" key="2">
    <citation type="submission" date="2018-03" db="EMBL/GenBank/DDBJ databases">
        <authorList>
            <person name="Fogelqvist J."/>
        </authorList>
    </citation>
    <scope>NUCLEOTIDE SEQUENCE [LARGE SCALE GENOMIC DNA]</scope>
</reference>
<evidence type="ECO:0000313" key="2">
    <source>
        <dbReference type="EMBL" id="CEO97326.1"/>
    </source>
</evidence>
<geneLocation type="mitochondrion" evidence="3"/>
<dbReference type="EMBL" id="OVEO01000008">
    <property type="protein sequence ID" value="SPQ97633.1"/>
    <property type="molecule type" value="Genomic_DNA"/>
</dbReference>
<feature type="chain" id="PRO_5035990725" evidence="1">
    <location>
        <begin position="19"/>
        <end position="215"/>
    </location>
</feature>
<dbReference type="Proteomes" id="UP000039324">
    <property type="component" value="Unassembled WGS sequence"/>
</dbReference>
<keyword evidence="3" id="KW-0496">Mitochondrion</keyword>
<name>A0A0G4IQ98_PLABS</name>
<evidence type="ECO:0000313" key="4">
    <source>
        <dbReference type="Proteomes" id="UP000039324"/>
    </source>
</evidence>
<evidence type="ECO:0000313" key="5">
    <source>
        <dbReference type="Proteomes" id="UP000290189"/>
    </source>
</evidence>
<sequence>MGSRGLLILACAVVAISGHRLLVSDVVGLEGSSSDALRRMAAAIADDGSAGVEIWTTRAAVAGTTPVVDGVTAAISLKVWAQSQARRGLAMVSRNASRQIHGRCRQGLIDMSHVVTFLKEWESGAIPGVEKLSVEQRRALDLLCDAIAITAIRSNADEAAIHRITRALSPVITEPPLPDEMNNASATWRSIGAFLAMHVLFRLARLGTSLQRNDR</sequence>
<accession>A0A0G4IQ98</accession>
<dbReference type="AlphaFoldDB" id="A0A0G4IQ98"/>
<keyword evidence="1" id="KW-0732">Signal</keyword>
<evidence type="ECO:0000313" key="3">
    <source>
        <dbReference type="EMBL" id="SPQ97633.1"/>
    </source>
</evidence>
<proteinExistence type="predicted"/>
<gene>
    <name evidence="2" type="ORF">PBRA_000671</name>
    <name evidence="3" type="ORF">PLBR_LOCUS4848</name>
</gene>
<protein>
    <submittedName>
        <fullName evidence="2">Uncharacterized protein</fullName>
    </submittedName>
</protein>
<keyword evidence="4" id="KW-1185">Reference proteome</keyword>
<feature type="signal peptide" evidence="1">
    <location>
        <begin position="1"/>
        <end position="18"/>
    </location>
</feature>
<organism evidence="2 4">
    <name type="scientific">Plasmodiophora brassicae</name>
    <name type="common">Clubroot disease agent</name>
    <dbReference type="NCBI Taxonomy" id="37360"/>
    <lineage>
        <taxon>Eukaryota</taxon>
        <taxon>Sar</taxon>
        <taxon>Rhizaria</taxon>
        <taxon>Endomyxa</taxon>
        <taxon>Phytomyxea</taxon>
        <taxon>Plasmodiophorida</taxon>
        <taxon>Plasmodiophoridae</taxon>
        <taxon>Plasmodiophora</taxon>
    </lineage>
</organism>
<dbReference type="EMBL" id="CDSF01000079">
    <property type="protein sequence ID" value="CEO97326.1"/>
    <property type="molecule type" value="Genomic_DNA"/>
</dbReference>
<evidence type="ECO:0000256" key="1">
    <source>
        <dbReference type="SAM" id="SignalP"/>
    </source>
</evidence>
<reference evidence="2 4" key="1">
    <citation type="submission" date="2015-02" db="EMBL/GenBank/DDBJ databases">
        <authorList>
            <person name="Chooi Y.-H."/>
        </authorList>
    </citation>
    <scope>NUCLEOTIDE SEQUENCE [LARGE SCALE GENOMIC DNA]</scope>
    <source>
        <strain evidence="2">E3</strain>
    </source>
</reference>